<sequence>MSVTARKRLFSELDFENGRQFKVRIREKELNEKSVLREAKMNKIYEKTRAILFAGANSLNSNNLKKNENSSDIKKSSLPSHGSGCRRCSQITLEKCYYCESRICSLCLVNCEVCDNYYCSSCCLSTFCGSSECSTCLDCLNRKN</sequence>
<gene>
    <name evidence="2" type="ORF">LSTR_LSTR013830</name>
</gene>
<accession>A0A482XSD9</accession>
<evidence type="ECO:0000313" key="2">
    <source>
        <dbReference type="EMBL" id="RZF48746.1"/>
    </source>
</evidence>
<evidence type="ECO:0008006" key="4">
    <source>
        <dbReference type="Google" id="ProtNLM"/>
    </source>
</evidence>
<organism evidence="2 3">
    <name type="scientific">Laodelphax striatellus</name>
    <name type="common">Small brown planthopper</name>
    <name type="synonym">Delphax striatella</name>
    <dbReference type="NCBI Taxonomy" id="195883"/>
    <lineage>
        <taxon>Eukaryota</taxon>
        <taxon>Metazoa</taxon>
        <taxon>Ecdysozoa</taxon>
        <taxon>Arthropoda</taxon>
        <taxon>Hexapoda</taxon>
        <taxon>Insecta</taxon>
        <taxon>Pterygota</taxon>
        <taxon>Neoptera</taxon>
        <taxon>Paraneoptera</taxon>
        <taxon>Hemiptera</taxon>
        <taxon>Auchenorrhyncha</taxon>
        <taxon>Fulgoroidea</taxon>
        <taxon>Delphacidae</taxon>
        <taxon>Criomorphinae</taxon>
        <taxon>Laodelphax</taxon>
    </lineage>
</organism>
<name>A0A482XSD9_LAOST</name>
<dbReference type="Proteomes" id="UP000291343">
    <property type="component" value="Unassembled WGS sequence"/>
</dbReference>
<evidence type="ECO:0000313" key="3">
    <source>
        <dbReference type="Proteomes" id="UP000291343"/>
    </source>
</evidence>
<comment type="caution">
    <text evidence="2">The sequence shown here is derived from an EMBL/GenBank/DDBJ whole genome shotgun (WGS) entry which is preliminary data.</text>
</comment>
<dbReference type="AlphaFoldDB" id="A0A482XSD9"/>
<dbReference type="InterPro" id="IPR022773">
    <property type="entry name" value="Siva"/>
</dbReference>
<dbReference type="Pfam" id="PF05458">
    <property type="entry name" value="Siva"/>
    <property type="match status" value="1"/>
</dbReference>
<keyword evidence="3" id="KW-1185">Reference proteome</keyword>
<feature type="compositionally biased region" description="Basic and acidic residues" evidence="1">
    <location>
        <begin position="65"/>
        <end position="75"/>
    </location>
</feature>
<feature type="region of interest" description="Disordered" evidence="1">
    <location>
        <begin position="65"/>
        <end position="85"/>
    </location>
</feature>
<reference evidence="2 3" key="1">
    <citation type="journal article" date="2017" name="Gigascience">
        <title>Genome sequence of the small brown planthopper, Laodelphax striatellus.</title>
        <authorList>
            <person name="Zhu J."/>
            <person name="Jiang F."/>
            <person name="Wang X."/>
            <person name="Yang P."/>
            <person name="Bao Y."/>
            <person name="Zhao W."/>
            <person name="Wang W."/>
            <person name="Lu H."/>
            <person name="Wang Q."/>
            <person name="Cui N."/>
            <person name="Li J."/>
            <person name="Chen X."/>
            <person name="Luo L."/>
            <person name="Yu J."/>
            <person name="Kang L."/>
            <person name="Cui F."/>
        </authorList>
    </citation>
    <scope>NUCLEOTIDE SEQUENCE [LARGE SCALE GENOMIC DNA]</scope>
    <source>
        <strain evidence="2">Lst14</strain>
    </source>
</reference>
<evidence type="ECO:0000256" key="1">
    <source>
        <dbReference type="SAM" id="MobiDB-lite"/>
    </source>
</evidence>
<dbReference type="OrthoDB" id="60860at2759"/>
<dbReference type="InParanoid" id="A0A482XSD9"/>
<proteinExistence type="predicted"/>
<dbReference type="EMBL" id="QKKF02001039">
    <property type="protein sequence ID" value="RZF48746.1"/>
    <property type="molecule type" value="Genomic_DNA"/>
</dbReference>
<protein>
    <recommendedName>
        <fullName evidence="4">Apoptosis regulatory protein Siva</fullName>
    </recommendedName>
</protein>